<keyword evidence="2" id="KW-0472">Membrane</keyword>
<reference evidence="3" key="1">
    <citation type="submission" date="2022-12" db="EMBL/GenBank/DDBJ databases">
        <authorList>
            <person name="Petersen C."/>
        </authorList>
    </citation>
    <scope>NUCLEOTIDE SEQUENCE</scope>
    <source>
        <strain evidence="3">IBT 29495</strain>
    </source>
</reference>
<proteinExistence type="predicted"/>
<accession>A0A9X0C3M1</accession>
<comment type="caution">
    <text evidence="3">The sequence shown here is derived from an EMBL/GenBank/DDBJ whole genome shotgun (WGS) entry which is preliminary data.</text>
</comment>
<protein>
    <submittedName>
        <fullName evidence="3">Uncharacterized protein</fullName>
    </submittedName>
</protein>
<feature type="compositionally biased region" description="Basic and acidic residues" evidence="1">
    <location>
        <begin position="223"/>
        <end position="234"/>
    </location>
</feature>
<keyword evidence="2" id="KW-1133">Transmembrane helix</keyword>
<evidence type="ECO:0000256" key="2">
    <source>
        <dbReference type="SAM" id="Phobius"/>
    </source>
</evidence>
<dbReference type="EMBL" id="JAPWDS010000005">
    <property type="protein sequence ID" value="KAJ5496808.1"/>
    <property type="molecule type" value="Genomic_DNA"/>
</dbReference>
<keyword evidence="2" id="KW-0812">Transmembrane</keyword>
<gene>
    <name evidence="3" type="ORF">N7463_008795</name>
</gene>
<dbReference type="Proteomes" id="UP001149954">
    <property type="component" value="Unassembled WGS sequence"/>
</dbReference>
<evidence type="ECO:0000313" key="4">
    <source>
        <dbReference type="Proteomes" id="UP001149954"/>
    </source>
</evidence>
<name>A0A9X0C3M1_9EURO</name>
<dbReference type="OrthoDB" id="5414836at2759"/>
<dbReference type="PANTHER" id="PTHR38122:SF1">
    <property type="entry name" value="GLYCOPROTEIN X"/>
    <property type="match status" value="1"/>
</dbReference>
<reference evidence="3" key="2">
    <citation type="journal article" date="2023" name="IMA Fungus">
        <title>Comparative genomic study of the Penicillium genus elucidates a diverse pangenome and 15 lateral gene transfer events.</title>
        <authorList>
            <person name="Petersen C."/>
            <person name="Sorensen T."/>
            <person name="Nielsen M.R."/>
            <person name="Sondergaard T.E."/>
            <person name="Sorensen J.L."/>
            <person name="Fitzpatrick D.A."/>
            <person name="Frisvad J.C."/>
            <person name="Nielsen K.L."/>
        </authorList>
    </citation>
    <scope>NUCLEOTIDE SEQUENCE</scope>
    <source>
        <strain evidence="3">IBT 29495</strain>
    </source>
</reference>
<feature type="compositionally biased region" description="Basic and acidic residues" evidence="1">
    <location>
        <begin position="260"/>
        <end position="273"/>
    </location>
</feature>
<evidence type="ECO:0000313" key="3">
    <source>
        <dbReference type="EMBL" id="KAJ5496808.1"/>
    </source>
</evidence>
<feature type="compositionally biased region" description="Polar residues" evidence="1">
    <location>
        <begin position="124"/>
        <end position="153"/>
    </location>
</feature>
<dbReference type="PANTHER" id="PTHR38122">
    <property type="entry name" value="GLYCOPROTEIN X"/>
    <property type="match status" value="1"/>
</dbReference>
<organism evidence="3 4">
    <name type="scientific">Penicillium fimorum</name>
    <dbReference type="NCBI Taxonomy" id="1882269"/>
    <lineage>
        <taxon>Eukaryota</taxon>
        <taxon>Fungi</taxon>
        <taxon>Dikarya</taxon>
        <taxon>Ascomycota</taxon>
        <taxon>Pezizomycotina</taxon>
        <taxon>Eurotiomycetes</taxon>
        <taxon>Eurotiomycetidae</taxon>
        <taxon>Eurotiales</taxon>
        <taxon>Aspergillaceae</taxon>
        <taxon>Penicillium</taxon>
    </lineage>
</organism>
<feature type="transmembrane region" description="Helical" evidence="2">
    <location>
        <begin position="178"/>
        <end position="200"/>
    </location>
</feature>
<feature type="region of interest" description="Disordered" evidence="1">
    <location>
        <begin position="208"/>
        <end position="273"/>
    </location>
</feature>
<feature type="region of interest" description="Disordered" evidence="1">
    <location>
        <begin position="124"/>
        <end position="155"/>
    </location>
</feature>
<evidence type="ECO:0000256" key="1">
    <source>
        <dbReference type="SAM" id="MobiDB-lite"/>
    </source>
</evidence>
<keyword evidence="4" id="KW-1185">Reference proteome</keyword>
<sequence>MISQKLDKAIGLVRRVEISSLPSVCYNDCSDAGRELQVLGRQPELCDSDSSFMIGIGICQSCIEENGSNDTDKAAVLPLFGDMLDYCKEINSTEKKTANIESLLSQASSLQIQLASLGYSVSSTETTDSSPASVSSTRTIDSLPATTTDSGKQVTVYRTGPAQSTAESSGNDSNISTVVPAVVVPVVVIGIIVVLGFFFVRRRRSRQERPDPISSSLPPVEKAQLHADEFRPELDGTEGTKPQGMRTLGLPPLELPAQNDVRREDVTGELEAK</sequence>
<dbReference type="AlphaFoldDB" id="A0A9X0C3M1"/>